<dbReference type="RefSeq" id="WP_302707697.1">
    <property type="nucleotide sequence ID" value="NZ_JAULSC010000007.1"/>
</dbReference>
<evidence type="ECO:0000256" key="1">
    <source>
        <dbReference type="SAM" id="MobiDB-lite"/>
    </source>
</evidence>
<feature type="compositionally biased region" description="Basic and acidic residues" evidence="1">
    <location>
        <begin position="1"/>
        <end position="21"/>
    </location>
</feature>
<proteinExistence type="predicted"/>
<comment type="caution">
    <text evidence="2">The sequence shown here is derived from an EMBL/GenBank/DDBJ whole genome shotgun (WGS) entry which is preliminary data.</text>
</comment>
<gene>
    <name evidence="2" type="ORF">QWJ41_09715</name>
</gene>
<sequence length="77" mass="8216">MSQGQHEREQERKRDKQRDTDEAGEAEGGQVSEIQSMDSAGEEISDDQAVAGQPDGESGRVDEGPTGPNARSGSNEN</sequence>
<feature type="region of interest" description="Disordered" evidence="1">
    <location>
        <begin position="1"/>
        <end position="77"/>
    </location>
</feature>
<accession>A0ABT8TPX1</accession>
<evidence type="ECO:0000313" key="2">
    <source>
        <dbReference type="EMBL" id="MDO3395994.1"/>
    </source>
</evidence>
<evidence type="ECO:0000313" key="3">
    <source>
        <dbReference type="Proteomes" id="UP001168363"/>
    </source>
</evidence>
<organism evidence="2 3">
    <name type="scientific">Nocardioides cremeus</name>
    <dbReference type="NCBI Taxonomy" id="3058044"/>
    <lineage>
        <taxon>Bacteria</taxon>
        <taxon>Bacillati</taxon>
        <taxon>Actinomycetota</taxon>
        <taxon>Actinomycetes</taxon>
        <taxon>Propionibacteriales</taxon>
        <taxon>Nocardioidaceae</taxon>
        <taxon>Nocardioides</taxon>
    </lineage>
</organism>
<dbReference type="EMBL" id="JAULSC010000007">
    <property type="protein sequence ID" value="MDO3395994.1"/>
    <property type="molecule type" value="Genomic_DNA"/>
</dbReference>
<name>A0ABT8TPX1_9ACTN</name>
<dbReference type="Proteomes" id="UP001168363">
    <property type="component" value="Unassembled WGS sequence"/>
</dbReference>
<reference evidence="2" key="1">
    <citation type="submission" date="2023-06" db="EMBL/GenBank/DDBJ databases">
        <title>Genome sequence of Nocardioides sp. SOB44.</title>
        <authorList>
            <person name="Zhang G."/>
        </authorList>
    </citation>
    <scope>NUCLEOTIDE SEQUENCE</scope>
    <source>
        <strain evidence="2">SOB44</strain>
    </source>
</reference>
<protein>
    <submittedName>
        <fullName evidence="2">Uncharacterized protein</fullName>
    </submittedName>
</protein>
<keyword evidence="3" id="KW-1185">Reference proteome</keyword>